<accession>A0A9D1I9Y6</accession>
<keyword evidence="2" id="KW-0067">ATP-binding</keyword>
<dbReference type="AlphaFoldDB" id="A0A9D1I9Y6"/>
<name>A0A9D1I9Y6_9FIRM</name>
<proteinExistence type="predicted"/>
<dbReference type="EMBL" id="DVMU01000056">
    <property type="protein sequence ID" value="HIU33392.1"/>
    <property type="molecule type" value="Genomic_DNA"/>
</dbReference>
<sequence>MSAAIHERYPVEKGAFETAGEVSGKIKRILRKLGVASPVIRRVSVASYEVELNLVIHSLGGYIEIDIAPDAITLIVQDRGPGIPNLDLAMQEGWSTAPDEVRMLGFGAGMGLPNMKRNADEFDIQSEVGVGTRIYMKFYAAG</sequence>
<protein>
    <submittedName>
        <fullName evidence="2">ATP-binding protein</fullName>
    </submittedName>
</protein>
<dbReference type="SUPFAM" id="SSF55874">
    <property type="entry name" value="ATPase domain of HSP90 chaperone/DNA topoisomerase II/histidine kinase"/>
    <property type="match status" value="1"/>
</dbReference>
<evidence type="ECO:0000313" key="3">
    <source>
        <dbReference type="Proteomes" id="UP000824072"/>
    </source>
</evidence>
<evidence type="ECO:0000259" key="1">
    <source>
        <dbReference type="Pfam" id="PF02518"/>
    </source>
</evidence>
<dbReference type="InterPro" id="IPR036890">
    <property type="entry name" value="HATPase_C_sf"/>
</dbReference>
<feature type="domain" description="Histidine kinase/HSP90-like ATPase" evidence="1">
    <location>
        <begin position="52"/>
        <end position="138"/>
    </location>
</feature>
<dbReference type="Pfam" id="PF02518">
    <property type="entry name" value="HATPase_c"/>
    <property type="match status" value="1"/>
</dbReference>
<keyword evidence="2" id="KW-0547">Nucleotide-binding</keyword>
<organism evidence="2 3">
    <name type="scientific">Candidatus Pullichristensenella excrementigallinarum</name>
    <dbReference type="NCBI Taxonomy" id="2840907"/>
    <lineage>
        <taxon>Bacteria</taxon>
        <taxon>Bacillati</taxon>
        <taxon>Bacillota</taxon>
        <taxon>Clostridia</taxon>
        <taxon>Candidatus Pullichristensenella</taxon>
    </lineage>
</organism>
<dbReference type="Gene3D" id="3.30.565.10">
    <property type="entry name" value="Histidine kinase-like ATPase, C-terminal domain"/>
    <property type="match status" value="1"/>
</dbReference>
<dbReference type="InterPro" id="IPR003594">
    <property type="entry name" value="HATPase_dom"/>
</dbReference>
<dbReference type="Proteomes" id="UP000824072">
    <property type="component" value="Unassembled WGS sequence"/>
</dbReference>
<reference evidence="2" key="1">
    <citation type="submission" date="2020-10" db="EMBL/GenBank/DDBJ databases">
        <authorList>
            <person name="Gilroy R."/>
        </authorList>
    </citation>
    <scope>NUCLEOTIDE SEQUENCE</scope>
    <source>
        <strain evidence="2">ChiHcec3-11533</strain>
    </source>
</reference>
<dbReference type="GO" id="GO:0005524">
    <property type="term" value="F:ATP binding"/>
    <property type="evidence" value="ECO:0007669"/>
    <property type="project" value="UniProtKB-KW"/>
</dbReference>
<comment type="caution">
    <text evidence="2">The sequence shown here is derived from an EMBL/GenBank/DDBJ whole genome shotgun (WGS) entry which is preliminary data.</text>
</comment>
<reference evidence="2" key="2">
    <citation type="journal article" date="2021" name="PeerJ">
        <title>Extensive microbial diversity within the chicken gut microbiome revealed by metagenomics and culture.</title>
        <authorList>
            <person name="Gilroy R."/>
            <person name="Ravi A."/>
            <person name="Getino M."/>
            <person name="Pursley I."/>
            <person name="Horton D.L."/>
            <person name="Alikhan N.F."/>
            <person name="Baker D."/>
            <person name="Gharbi K."/>
            <person name="Hall N."/>
            <person name="Watson M."/>
            <person name="Adriaenssens E.M."/>
            <person name="Foster-Nyarko E."/>
            <person name="Jarju S."/>
            <person name="Secka A."/>
            <person name="Antonio M."/>
            <person name="Oren A."/>
            <person name="Chaudhuri R.R."/>
            <person name="La Ragione R."/>
            <person name="Hildebrand F."/>
            <person name="Pallen M.J."/>
        </authorList>
    </citation>
    <scope>NUCLEOTIDE SEQUENCE</scope>
    <source>
        <strain evidence="2">ChiHcec3-11533</strain>
    </source>
</reference>
<gene>
    <name evidence="2" type="ORF">IAB02_02390</name>
</gene>
<evidence type="ECO:0000313" key="2">
    <source>
        <dbReference type="EMBL" id="HIU33392.1"/>
    </source>
</evidence>